<dbReference type="Proteomes" id="UP001143545">
    <property type="component" value="Unassembled WGS sequence"/>
</dbReference>
<dbReference type="Gene3D" id="1.20.58.2150">
    <property type="match status" value="1"/>
</dbReference>
<dbReference type="RefSeq" id="WP_281755486.1">
    <property type="nucleotide sequence ID" value="NZ_BRVP01000018.1"/>
</dbReference>
<evidence type="ECO:0000313" key="4">
    <source>
        <dbReference type="Proteomes" id="UP001143545"/>
    </source>
</evidence>
<protein>
    <recommendedName>
        <fullName evidence="2">Gylcosyl hydrolase 115 C-terminal domain-containing protein</fullName>
    </recommendedName>
</protein>
<dbReference type="GO" id="GO:0005975">
    <property type="term" value="P:carbohydrate metabolic process"/>
    <property type="evidence" value="ECO:0007669"/>
    <property type="project" value="UniProtKB-ARBA"/>
</dbReference>
<evidence type="ECO:0000259" key="2">
    <source>
        <dbReference type="Pfam" id="PF17829"/>
    </source>
</evidence>
<dbReference type="InterPro" id="IPR041437">
    <property type="entry name" value="GH115_C"/>
</dbReference>
<organism evidence="3 4">
    <name type="scientific">Neptunitalea chrysea</name>
    <dbReference type="NCBI Taxonomy" id="1647581"/>
    <lineage>
        <taxon>Bacteria</taxon>
        <taxon>Pseudomonadati</taxon>
        <taxon>Bacteroidota</taxon>
        <taxon>Flavobacteriia</taxon>
        <taxon>Flavobacteriales</taxon>
        <taxon>Flavobacteriaceae</taxon>
        <taxon>Neptunitalea</taxon>
    </lineage>
</organism>
<keyword evidence="4" id="KW-1185">Reference proteome</keyword>
<dbReference type="PANTHER" id="PTHR37842:SF2">
    <property type="entry name" value="GYLCOSYL HYDROLASE 115 C-TERMINAL DOMAIN-CONTAINING PROTEIN"/>
    <property type="match status" value="1"/>
</dbReference>
<sequence>MKYFLFIFLILPTLFYAQITISTSEKEKNYFPISTTSEEATILYDSSENILVKKSAEFFSSDIEKITGIKPQVATISDMPKSENIIIIATVGNNELINKLVQQGKIDANAIKGEWERFIIQTIENPFPGVKNALVILGSDRRGAAFGTFSLSEKMGVSPWYWWADVPPLKSKFISLKPLLYISDAPSVKYRGIFLNDESPALRNWAKENFGGFNHKFYEKVYELLLRNKANFLWPAMWLPTVFAEDDPLNPKVADEYGIVISTSHHEPMMRAHDEWGRFDGGEWNYVTNKKQLREFWKNGIKRMNNYETVVTVGMRGDGDEAMSEDASIDLLKTIIEDQRNIIADVTGKPAKQTPQVWAIYKEVQEYYEKGMRVDDDIIILLSDDNWGNVRMLPSKKDHNGKFGMYYHLDYVGSPVSYRWQNVSQIERIWEQMRLSYDWGVDELWLINVGDIKPMELPINFFLDMAWDVKSITSQNLPNYYLEWATQQFGGMQSTEIAELLSLYTKYNARRTPEMLSPETYSLENYREADRILNEFKELTQKSEAVLARLPDVYKAAYLQLVHYPIEMSANLNEMYIAAAKNKFYSELGATVANRYAKEVIELFEKDALLTEKFHTELMNGKWNHMMSQTHIGYTSWNHPPANKMPLVSYIQVRDTATLGFYIEYGSEPAWGGFSVEGDGLYSKSFSPFDQLNNQTYYIEIFNRGNKELNYQIKSKDKWIKLSEFKGTIQYNEKIAVHIDWALIPKGVSMGHIEILSKGQRYLVEVPVITAMPKASGFLENNGIVAIEAEHFTNNTKGKYVSWEVIPNLGRTGSSIVVTPMNADRQKLNKNTALAEYQFTTFEDGDLRVETYLSPTQNYQKTEGLKFAIAIDDEQPQIVNVNKDEMKPDWQYAGWWTKSVADHIKKRVSEHKNIKAGIHVLKIYAIDPGVVIQKFVINAGGLKPSYLGPPESKQQD</sequence>
<dbReference type="EMBL" id="BRVP01000018">
    <property type="protein sequence ID" value="GLB53495.1"/>
    <property type="molecule type" value="Genomic_DNA"/>
</dbReference>
<name>A0A9W6EUH0_9FLAO</name>
<dbReference type="InterPro" id="IPR029018">
    <property type="entry name" value="Hex-like_dom2"/>
</dbReference>
<dbReference type="GO" id="GO:0016787">
    <property type="term" value="F:hydrolase activity"/>
    <property type="evidence" value="ECO:0007669"/>
    <property type="project" value="UniProtKB-KW"/>
</dbReference>
<dbReference type="InterPro" id="IPR031924">
    <property type="entry name" value="GH115"/>
</dbReference>
<dbReference type="PANTHER" id="PTHR37842">
    <property type="match status" value="1"/>
</dbReference>
<comment type="caution">
    <text evidence="3">The sequence shown here is derived from an EMBL/GenBank/DDBJ whole genome shotgun (WGS) entry which is preliminary data.</text>
</comment>
<evidence type="ECO:0000313" key="3">
    <source>
        <dbReference type="EMBL" id="GLB53495.1"/>
    </source>
</evidence>
<keyword evidence="1" id="KW-0378">Hydrolase</keyword>
<reference evidence="3" key="1">
    <citation type="submission" date="2022-07" db="EMBL/GenBank/DDBJ databases">
        <title>Taxonomy of Novel Oxalotrophic and Methylotrophic Bacteria.</title>
        <authorList>
            <person name="Sahin N."/>
            <person name="Tani A."/>
        </authorList>
    </citation>
    <scope>NUCLEOTIDE SEQUENCE</scope>
    <source>
        <strain evidence="3">AM327</strain>
    </source>
</reference>
<evidence type="ECO:0000256" key="1">
    <source>
        <dbReference type="ARBA" id="ARBA00022801"/>
    </source>
</evidence>
<proteinExistence type="predicted"/>
<dbReference type="InterPro" id="IPR042301">
    <property type="entry name" value="GH115_sf"/>
</dbReference>
<dbReference type="Gene3D" id="3.30.379.10">
    <property type="entry name" value="Chitobiase/beta-hexosaminidase domain 2-like"/>
    <property type="match status" value="1"/>
</dbReference>
<gene>
    <name evidence="3" type="ORF">NBRC110019_25360</name>
</gene>
<dbReference type="Pfam" id="PF15979">
    <property type="entry name" value="Glyco_hydro_115"/>
    <property type="match status" value="1"/>
</dbReference>
<accession>A0A9W6EUH0</accession>
<dbReference type="SUPFAM" id="SSF55545">
    <property type="entry name" value="beta-N-acetylhexosaminidase-like domain"/>
    <property type="match status" value="1"/>
</dbReference>
<dbReference type="Gene3D" id="3.20.20.520">
    <property type="entry name" value="Glycosyl hydrolase family 115"/>
    <property type="match status" value="1"/>
</dbReference>
<dbReference type="AlphaFoldDB" id="A0A9W6EUH0"/>
<dbReference type="Pfam" id="PF17829">
    <property type="entry name" value="GH115_C"/>
    <property type="match status" value="1"/>
</dbReference>
<dbReference type="Gene3D" id="2.60.120.1620">
    <property type="match status" value="1"/>
</dbReference>
<feature type="domain" description="Gylcosyl hydrolase 115 C-terminal" evidence="2">
    <location>
        <begin position="777"/>
        <end position="951"/>
    </location>
</feature>